<evidence type="ECO:0000313" key="5">
    <source>
        <dbReference type="EMBL" id="MFD3394081.1"/>
    </source>
</evidence>
<dbReference type="PANTHER" id="PTHR40661">
    <property type="match status" value="1"/>
</dbReference>
<dbReference type="InterPro" id="IPR010982">
    <property type="entry name" value="Lambda_DNA-bd_dom_sf"/>
</dbReference>
<dbReference type="SUPFAM" id="SSF47413">
    <property type="entry name" value="lambda repressor-like DNA-binding domains"/>
    <property type="match status" value="1"/>
</dbReference>
<gene>
    <name evidence="5" type="ORF">U0R10_05565</name>
</gene>
<dbReference type="Pfam" id="PF01381">
    <property type="entry name" value="HTH_3"/>
    <property type="match status" value="1"/>
</dbReference>
<protein>
    <submittedName>
        <fullName evidence="5">Helix-turn-helix domain-containing protein</fullName>
    </submittedName>
</protein>
<dbReference type="SUPFAM" id="SSF51306">
    <property type="entry name" value="LexA/Signal peptidase"/>
    <property type="match status" value="1"/>
</dbReference>
<dbReference type="PANTHER" id="PTHR40661:SF1">
    <property type="entry name" value="HTH CRO_C1-TYPE DOMAIN-CONTAINING PROTEIN"/>
    <property type="match status" value="1"/>
</dbReference>
<comment type="caution">
    <text evidence="5">The sequence shown here is derived from an EMBL/GenBank/DDBJ whole genome shotgun (WGS) entry which is preliminary data.</text>
</comment>
<dbReference type="CDD" id="cd06462">
    <property type="entry name" value="Peptidase_S24_S26"/>
    <property type="match status" value="1"/>
</dbReference>
<dbReference type="EMBL" id="JBBKXZ010000001">
    <property type="protein sequence ID" value="MFD3394081.1"/>
    <property type="molecule type" value="Genomic_DNA"/>
</dbReference>
<keyword evidence="6" id="KW-1185">Reference proteome</keyword>
<dbReference type="Proteomes" id="UP001598138">
    <property type="component" value="Unassembled WGS sequence"/>
</dbReference>
<evidence type="ECO:0000313" key="6">
    <source>
        <dbReference type="Proteomes" id="UP001598138"/>
    </source>
</evidence>
<evidence type="ECO:0000256" key="3">
    <source>
        <dbReference type="ARBA" id="ARBA00023163"/>
    </source>
</evidence>
<evidence type="ECO:0000256" key="2">
    <source>
        <dbReference type="ARBA" id="ARBA00023125"/>
    </source>
</evidence>
<dbReference type="PROSITE" id="PS50943">
    <property type="entry name" value="HTH_CROC1"/>
    <property type="match status" value="1"/>
</dbReference>
<dbReference type="RefSeq" id="WP_377982956.1">
    <property type="nucleotide sequence ID" value="NZ_JBBKXZ010000001.1"/>
</dbReference>
<organism evidence="5 6">
    <name type="scientific">Aquirufa avitistagni</name>
    <dbReference type="NCBI Taxonomy" id="3104728"/>
    <lineage>
        <taxon>Bacteria</taxon>
        <taxon>Pseudomonadati</taxon>
        <taxon>Bacteroidota</taxon>
        <taxon>Cytophagia</taxon>
        <taxon>Cytophagales</taxon>
        <taxon>Flectobacillaceae</taxon>
        <taxon>Aquirufa</taxon>
    </lineage>
</organism>
<feature type="domain" description="HTH cro/C1-type" evidence="4">
    <location>
        <begin position="9"/>
        <end position="65"/>
    </location>
</feature>
<dbReference type="Gene3D" id="2.10.109.10">
    <property type="entry name" value="Umud Fragment, subunit A"/>
    <property type="match status" value="1"/>
</dbReference>
<keyword evidence="3" id="KW-0804">Transcription</keyword>
<evidence type="ECO:0000259" key="4">
    <source>
        <dbReference type="PROSITE" id="PS50943"/>
    </source>
</evidence>
<dbReference type="Gene3D" id="1.10.260.40">
    <property type="entry name" value="lambda repressor-like DNA-binding domains"/>
    <property type="match status" value="1"/>
</dbReference>
<dbReference type="InterPro" id="IPR001387">
    <property type="entry name" value="Cro/C1-type_HTH"/>
</dbReference>
<dbReference type="CDD" id="cd00093">
    <property type="entry name" value="HTH_XRE"/>
    <property type="match status" value="1"/>
</dbReference>
<dbReference type="SMART" id="SM00530">
    <property type="entry name" value="HTH_XRE"/>
    <property type="match status" value="1"/>
</dbReference>
<name>A0ABW6DBG5_9BACT</name>
<keyword evidence="2" id="KW-0238">DNA-binding</keyword>
<accession>A0ABW6DBG5</accession>
<sequence>MSTFFSQNLRFLRSKMSEKTSQEKLAELINIKKPTLGSYESGRAEPKYADLIEIAEFFKVEVDELLKEDLSKRLPGMANKPKLRILATTVDSNNEENIEMVPVKALAGYTASYDDVEFIQELPTFQVPFLPRDKKYRVFPIKGESMLPLQPGSLVFAEYVEDWTAIKDGTICIVVTREDGVVLKQVINHLADRKVLILNSTNKTYDPYPILGSEIQEIWKFAGYFHSDFPSKSEGNESEVRRQ</sequence>
<dbReference type="InterPro" id="IPR036286">
    <property type="entry name" value="LexA/Signal_pep-like_sf"/>
</dbReference>
<proteinExistence type="predicted"/>
<keyword evidence="1" id="KW-0805">Transcription regulation</keyword>
<reference evidence="5 6" key="1">
    <citation type="submission" date="2024-03" db="EMBL/GenBank/DDBJ databases">
        <title>Aquirufa genome sequencing.</title>
        <authorList>
            <person name="Pitt A."/>
            <person name="Hahn M.W."/>
        </authorList>
    </citation>
    <scope>NUCLEOTIDE SEQUENCE [LARGE SCALE GENOMIC DNA]</scope>
    <source>
        <strain evidence="5 6">OSTEICH-129V</strain>
    </source>
</reference>
<evidence type="ECO:0000256" key="1">
    <source>
        <dbReference type="ARBA" id="ARBA00023015"/>
    </source>
</evidence>